<proteinExistence type="inferred from homology"/>
<dbReference type="CDD" id="cd06223">
    <property type="entry name" value="PRTases_typeI"/>
    <property type="match status" value="1"/>
</dbReference>
<evidence type="ECO:0000256" key="2">
    <source>
        <dbReference type="SAM" id="SignalP"/>
    </source>
</evidence>
<dbReference type="PANTHER" id="PTHR47505">
    <property type="entry name" value="DNA UTILIZATION PROTEIN YHGH"/>
    <property type="match status" value="1"/>
</dbReference>
<reference evidence="5" key="1">
    <citation type="journal article" date="2019" name="Int. J. Syst. Evol. Microbiol.">
        <title>The Global Catalogue of Microorganisms (GCM) 10K type strain sequencing project: providing services to taxonomists for standard genome sequencing and annotation.</title>
        <authorList>
            <consortium name="The Broad Institute Genomics Platform"/>
            <consortium name="The Broad Institute Genome Sequencing Center for Infectious Disease"/>
            <person name="Wu L."/>
            <person name="Ma J."/>
        </authorList>
    </citation>
    <scope>NUCLEOTIDE SEQUENCE [LARGE SCALE GENOMIC DNA]</scope>
    <source>
        <strain evidence="5">KCTC 42986</strain>
    </source>
</reference>
<protein>
    <submittedName>
        <fullName evidence="4">ComF family protein</fullName>
    </submittedName>
</protein>
<dbReference type="Gene3D" id="3.40.50.2020">
    <property type="match status" value="1"/>
</dbReference>
<feature type="chain" id="PRO_5045691161" evidence="2">
    <location>
        <begin position="28"/>
        <end position="259"/>
    </location>
</feature>
<accession>A0ABV7F0D7</accession>
<organism evidence="4 5">
    <name type="scientific">Undibacterium arcticum</name>
    <dbReference type="NCBI Taxonomy" id="1762892"/>
    <lineage>
        <taxon>Bacteria</taxon>
        <taxon>Pseudomonadati</taxon>
        <taxon>Pseudomonadota</taxon>
        <taxon>Betaproteobacteria</taxon>
        <taxon>Burkholderiales</taxon>
        <taxon>Oxalobacteraceae</taxon>
        <taxon>Undibacterium</taxon>
    </lineage>
</organism>
<evidence type="ECO:0000256" key="1">
    <source>
        <dbReference type="ARBA" id="ARBA00008007"/>
    </source>
</evidence>
<keyword evidence="5" id="KW-1185">Reference proteome</keyword>
<feature type="signal peptide" evidence="2">
    <location>
        <begin position="1"/>
        <end position="27"/>
    </location>
</feature>
<dbReference type="Proteomes" id="UP001595530">
    <property type="component" value="Unassembled WGS sequence"/>
</dbReference>
<dbReference type="Pfam" id="PF00156">
    <property type="entry name" value="Pribosyltran"/>
    <property type="match status" value="1"/>
</dbReference>
<comment type="caution">
    <text evidence="4">The sequence shown here is derived from an EMBL/GenBank/DDBJ whole genome shotgun (WGS) entry which is preliminary data.</text>
</comment>
<dbReference type="PANTHER" id="PTHR47505:SF1">
    <property type="entry name" value="DNA UTILIZATION PROTEIN YHGH"/>
    <property type="match status" value="1"/>
</dbReference>
<evidence type="ECO:0000313" key="5">
    <source>
        <dbReference type="Proteomes" id="UP001595530"/>
    </source>
</evidence>
<dbReference type="RefSeq" id="WP_390322156.1">
    <property type="nucleotide sequence ID" value="NZ_JBHRTP010000032.1"/>
</dbReference>
<keyword evidence="2" id="KW-0732">Signal</keyword>
<dbReference type="InterPro" id="IPR000836">
    <property type="entry name" value="PRTase_dom"/>
</dbReference>
<gene>
    <name evidence="4" type="ORF">ACFOFO_11065</name>
</gene>
<evidence type="ECO:0000259" key="3">
    <source>
        <dbReference type="Pfam" id="PF00156"/>
    </source>
</evidence>
<name>A0ABV7F0D7_9BURK</name>
<evidence type="ECO:0000313" key="4">
    <source>
        <dbReference type="EMBL" id="MFC3108498.1"/>
    </source>
</evidence>
<dbReference type="EMBL" id="JBHRTP010000032">
    <property type="protein sequence ID" value="MFC3108498.1"/>
    <property type="molecule type" value="Genomic_DNA"/>
</dbReference>
<dbReference type="SUPFAM" id="SSF53271">
    <property type="entry name" value="PRTase-like"/>
    <property type="match status" value="1"/>
</dbReference>
<feature type="domain" description="Phosphoribosyltransferase" evidence="3">
    <location>
        <begin position="159"/>
        <end position="254"/>
    </location>
</feature>
<sequence>MFSRVRHWSHHLLARLPAALPSSCALCAGAARDGMCDGCQQQFFGTRRTRCPQCAIALSSPSQYPASATAATSATVCGDCLQQPPAFDATIVAADYAAPVDQLVLALKFGNQLPLAPLFGRMLRDALLLTHADRFALPDLLTAVPLGPQRLAQRGFNQALEIARPLSRALGVALAPGLLLRARDTSAQALLHPDERHKNIRNAFVVAGDAIDVVRGKHIGVVDDVLTTGETLNELAATLKRFGAARVTNFVFARTPPRK</sequence>
<dbReference type="InterPro" id="IPR051910">
    <property type="entry name" value="ComF/GntX_DNA_util-trans"/>
</dbReference>
<comment type="similarity">
    <text evidence="1">Belongs to the ComF/GntX family.</text>
</comment>
<dbReference type="InterPro" id="IPR029057">
    <property type="entry name" value="PRTase-like"/>
</dbReference>